<dbReference type="AlphaFoldDB" id="A0A9D2M963"/>
<dbReference type="Proteomes" id="UP000886803">
    <property type="component" value="Unassembled WGS sequence"/>
</dbReference>
<comment type="caution">
    <text evidence="1">The sequence shown here is derived from an EMBL/GenBank/DDBJ whole genome shotgun (WGS) entry which is preliminary data.</text>
</comment>
<dbReference type="EMBL" id="DWYG01000178">
    <property type="protein sequence ID" value="HJB42899.1"/>
    <property type="molecule type" value="Genomic_DNA"/>
</dbReference>
<evidence type="ECO:0000313" key="1">
    <source>
        <dbReference type="EMBL" id="HJB42899.1"/>
    </source>
</evidence>
<organism evidence="1 2">
    <name type="scientific">Candidatus Gemmiger avicola</name>
    <dbReference type="NCBI Taxonomy" id="2838605"/>
    <lineage>
        <taxon>Bacteria</taxon>
        <taxon>Bacillati</taxon>
        <taxon>Bacillota</taxon>
        <taxon>Clostridia</taxon>
        <taxon>Eubacteriales</taxon>
        <taxon>Gemmiger</taxon>
    </lineage>
</organism>
<evidence type="ECO:0000313" key="2">
    <source>
        <dbReference type="Proteomes" id="UP000886803"/>
    </source>
</evidence>
<proteinExistence type="predicted"/>
<accession>A0A9D2M963</accession>
<reference evidence="1" key="2">
    <citation type="submission" date="2021-04" db="EMBL/GenBank/DDBJ databases">
        <authorList>
            <person name="Gilroy R."/>
        </authorList>
    </citation>
    <scope>NUCLEOTIDE SEQUENCE</scope>
    <source>
        <strain evidence="1">ChiBcec8-13705</strain>
    </source>
</reference>
<feature type="non-terminal residue" evidence="1">
    <location>
        <position position="1"/>
    </location>
</feature>
<reference evidence="1" key="1">
    <citation type="journal article" date="2021" name="PeerJ">
        <title>Extensive microbial diversity within the chicken gut microbiome revealed by metagenomics and culture.</title>
        <authorList>
            <person name="Gilroy R."/>
            <person name="Ravi A."/>
            <person name="Getino M."/>
            <person name="Pursley I."/>
            <person name="Horton D.L."/>
            <person name="Alikhan N.F."/>
            <person name="Baker D."/>
            <person name="Gharbi K."/>
            <person name="Hall N."/>
            <person name="Watson M."/>
            <person name="Adriaenssens E.M."/>
            <person name="Foster-Nyarko E."/>
            <person name="Jarju S."/>
            <person name="Secka A."/>
            <person name="Antonio M."/>
            <person name="Oren A."/>
            <person name="Chaudhuri R.R."/>
            <person name="La Ragione R."/>
            <person name="Hildebrand F."/>
            <person name="Pallen M.J."/>
        </authorList>
    </citation>
    <scope>NUCLEOTIDE SEQUENCE</scope>
    <source>
        <strain evidence="1">ChiBcec8-13705</strain>
    </source>
</reference>
<name>A0A9D2M963_9FIRM</name>
<sequence length="136" mass="16208">IYKDAHYVTSYDEFVAAMQQSNPPFPIAQEVIEGYFDPNPRPAYLRMADLLEEVYREPPRDHPMDDGFTPHFNWLKFFALWGVHLLYRHRWEPRKLFAFCPPLANFAQRIYGYVDKAHVTPSEVEAMTERIRPYLQ</sequence>
<protein>
    <submittedName>
        <fullName evidence="1">Uncharacterized protein</fullName>
    </submittedName>
</protein>
<gene>
    <name evidence="1" type="ORF">H9945_10425</name>
</gene>